<evidence type="ECO:0008006" key="3">
    <source>
        <dbReference type="Google" id="ProtNLM"/>
    </source>
</evidence>
<dbReference type="Pfam" id="PF11228">
    <property type="entry name" value="DUF3027"/>
    <property type="match status" value="1"/>
</dbReference>
<proteinExistence type="predicted"/>
<dbReference type="EMBL" id="BAABJO010000011">
    <property type="protein sequence ID" value="GAA5122875.1"/>
    <property type="molecule type" value="Genomic_DNA"/>
</dbReference>
<dbReference type="InterPro" id="IPR021391">
    <property type="entry name" value="DUF3027"/>
</dbReference>
<evidence type="ECO:0000313" key="2">
    <source>
        <dbReference type="Proteomes" id="UP001500804"/>
    </source>
</evidence>
<evidence type="ECO:0000313" key="1">
    <source>
        <dbReference type="EMBL" id="GAA5122875.1"/>
    </source>
</evidence>
<sequence>MPPVNAVPTLDPPARLVDAVELARAAAVEEAAADLGPQAAAGAVGEHLEAVAEGAAAVSHHFAATQGGYQGWRWSVTLATAGADAPVTVSEVVLVPGPDALVAPAWVPWEERVRPGDLGVGDLLPAPEDDPRLVPGYLASDDPAVEEVAVEVGLGRRLVPSRHGRDEAARRWHDGEHGPAADMARAAPAPCGTCGFLFPLAGSLRGAFGVCGNEYSPADGSVVDVAFGCGAHSDVQPDTTSPVTVAELVYDDGVDLEPVGR</sequence>
<dbReference type="Proteomes" id="UP001500804">
    <property type="component" value="Unassembled WGS sequence"/>
</dbReference>
<keyword evidence="2" id="KW-1185">Reference proteome</keyword>
<dbReference type="RefSeq" id="WP_425570581.1">
    <property type="nucleotide sequence ID" value="NZ_BAABJO010000011.1"/>
</dbReference>
<reference evidence="2" key="1">
    <citation type="journal article" date="2019" name="Int. J. Syst. Evol. Microbiol.">
        <title>The Global Catalogue of Microorganisms (GCM) 10K type strain sequencing project: providing services to taxonomists for standard genome sequencing and annotation.</title>
        <authorList>
            <consortium name="The Broad Institute Genomics Platform"/>
            <consortium name="The Broad Institute Genome Sequencing Center for Infectious Disease"/>
            <person name="Wu L."/>
            <person name="Ma J."/>
        </authorList>
    </citation>
    <scope>NUCLEOTIDE SEQUENCE [LARGE SCALE GENOMIC DNA]</scope>
    <source>
        <strain evidence="2">JCM 18302</strain>
    </source>
</reference>
<name>A0ABP9NJL6_9PSEU</name>
<accession>A0ABP9NJL6</accession>
<organism evidence="1 2">
    <name type="scientific">Pseudonocardia adelaidensis</name>
    <dbReference type="NCBI Taxonomy" id="648754"/>
    <lineage>
        <taxon>Bacteria</taxon>
        <taxon>Bacillati</taxon>
        <taxon>Actinomycetota</taxon>
        <taxon>Actinomycetes</taxon>
        <taxon>Pseudonocardiales</taxon>
        <taxon>Pseudonocardiaceae</taxon>
        <taxon>Pseudonocardia</taxon>
    </lineage>
</organism>
<gene>
    <name evidence="1" type="ORF">GCM10023320_33800</name>
</gene>
<protein>
    <recommendedName>
        <fullName evidence="3">DUF3027 family protein</fullName>
    </recommendedName>
</protein>
<comment type="caution">
    <text evidence="1">The sequence shown here is derived from an EMBL/GenBank/DDBJ whole genome shotgun (WGS) entry which is preliminary data.</text>
</comment>